<dbReference type="SMART" id="SM01011">
    <property type="entry name" value="AMP_N"/>
    <property type="match status" value="1"/>
</dbReference>
<dbReference type="Pfam" id="PF00557">
    <property type="entry name" value="Peptidase_M24"/>
    <property type="match status" value="1"/>
</dbReference>
<comment type="subunit">
    <text evidence="2">Homodimer.</text>
</comment>
<feature type="domain" description="Aminopeptidase P N-terminal" evidence="16">
    <location>
        <begin position="20"/>
        <end position="156"/>
    </location>
</feature>
<protein>
    <recommendedName>
        <fullName evidence="11">Xaa-Pro dipeptidase</fullName>
        <ecNumber evidence="10">3.4.13.9</ecNumber>
    </recommendedName>
    <alternativeName>
        <fullName evidence="14">Imidodipeptidase</fullName>
    </alternativeName>
    <alternativeName>
        <fullName evidence="12">Peptidase D</fullName>
    </alternativeName>
    <alternativeName>
        <fullName evidence="13">Proline dipeptidase</fullName>
    </alternativeName>
</protein>
<evidence type="ECO:0000256" key="1">
    <source>
        <dbReference type="ARBA" id="ARBA00001936"/>
    </source>
</evidence>
<dbReference type="EMBL" id="GG662656">
    <property type="protein sequence ID" value="EAR97910.1"/>
    <property type="molecule type" value="Genomic_DNA"/>
</dbReference>
<evidence type="ECO:0000256" key="13">
    <source>
        <dbReference type="ARBA" id="ARBA00044284"/>
    </source>
</evidence>
<accession>I7MK96</accession>
<dbReference type="InterPro" id="IPR000994">
    <property type="entry name" value="Pept_M24"/>
</dbReference>
<proteinExistence type="inferred from homology"/>
<dbReference type="OMA" id="YELRMIR"/>
<keyword evidence="18" id="KW-1185">Reference proteome</keyword>
<evidence type="ECO:0000313" key="18">
    <source>
        <dbReference type="Proteomes" id="UP000009168"/>
    </source>
</evidence>
<dbReference type="GO" id="GO:0030145">
    <property type="term" value="F:manganese ion binding"/>
    <property type="evidence" value="ECO:0007669"/>
    <property type="project" value="InterPro"/>
</dbReference>
<dbReference type="Gene3D" id="3.90.230.10">
    <property type="entry name" value="Creatinase/methionine aminopeptidase superfamily"/>
    <property type="match status" value="1"/>
</dbReference>
<dbReference type="PANTHER" id="PTHR48480">
    <property type="match status" value="1"/>
</dbReference>
<dbReference type="OrthoDB" id="10261878at2759"/>
<keyword evidence="5" id="KW-0378">Hydrolase</keyword>
<evidence type="ECO:0000256" key="10">
    <source>
        <dbReference type="ARBA" id="ARBA00044051"/>
    </source>
</evidence>
<dbReference type="InterPro" id="IPR036005">
    <property type="entry name" value="Creatinase/aminopeptidase-like"/>
</dbReference>
<dbReference type="CDD" id="cd01087">
    <property type="entry name" value="Prolidase"/>
    <property type="match status" value="1"/>
</dbReference>
<evidence type="ECO:0000256" key="8">
    <source>
        <dbReference type="ARBA" id="ARBA00023211"/>
    </source>
</evidence>
<dbReference type="KEGG" id="tet:TTHERM_00281000"/>
<evidence type="ECO:0000256" key="12">
    <source>
        <dbReference type="ARBA" id="ARBA00044252"/>
    </source>
</evidence>
<dbReference type="eggNOG" id="KOG2737">
    <property type="taxonomic scope" value="Eukaryota"/>
</dbReference>
<evidence type="ECO:0000259" key="16">
    <source>
        <dbReference type="SMART" id="SM01011"/>
    </source>
</evidence>
<sequence length="486" mass="56195">MECRRKFDKILSEQTLKLELPVSFHKKVRQTLIDAMKKNGNIKERSIVLLKGDTIKFMHDQDIVEEFQQEANIFYLFGVREFDCHGVLELDTGKAFLFCRKIPDEWKIWITVKEPPFFKQQYQVDDAWFDTEMENYLKQKNPEEIHIYHGIDSDSGLSLPEPSFECLKNYTVVKDKLYDILNELRVIKHPEEIEQMKFVGRISSDAHLRVMNNIKAGMMEYQMEALYKFHVHELIGSKEKSYNCICASGDAPALLHYIDNEKQIPDNALILNDMGSKYNGYTSDITITFPSNGKFSQKQKEIYNAVYEAYTAVLSKVKAGVSWEEMHFLAERIILQHLIKLGLVVDTPIQELIEKRVSAMFFPHGLGHFMGLRVHDVGGYNPGHPPKLKDVAGLRSLRTRRVLQEGMCISVEPGCYFNKSLLHLAFNHPVVSKYLVKEKINEYLEVSGVRLEDNIVITKDGYINFTEVPRTIEEVERACAGLPWKD</sequence>
<dbReference type="PANTHER" id="PTHR48480:SF2">
    <property type="entry name" value="PEPTIDASE D"/>
    <property type="match status" value="1"/>
</dbReference>
<dbReference type="Gene3D" id="3.40.350.10">
    <property type="entry name" value="Creatinase/prolidase N-terminal domain"/>
    <property type="match status" value="1"/>
</dbReference>
<gene>
    <name evidence="17" type="ORF">TTHERM_00281000</name>
</gene>
<dbReference type="GO" id="GO:0006508">
    <property type="term" value="P:proteolysis"/>
    <property type="evidence" value="ECO:0007669"/>
    <property type="project" value="UniProtKB-KW"/>
</dbReference>
<evidence type="ECO:0000256" key="2">
    <source>
        <dbReference type="ARBA" id="ARBA00011738"/>
    </source>
</evidence>
<keyword evidence="7" id="KW-0482">Metalloprotease</keyword>
<evidence type="ECO:0000313" key="17">
    <source>
        <dbReference type="EMBL" id="EAR97910.1"/>
    </source>
</evidence>
<evidence type="ECO:0000256" key="3">
    <source>
        <dbReference type="ARBA" id="ARBA00022670"/>
    </source>
</evidence>
<name>I7MK96_TETTS</name>
<evidence type="ECO:0000256" key="4">
    <source>
        <dbReference type="ARBA" id="ARBA00022723"/>
    </source>
</evidence>
<dbReference type="Pfam" id="PF05195">
    <property type="entry name" value="AMP_N"/>
    <property type="match status" value="1"/>
</dbReference>
<dbReference type="STRING" id="312017.I7MK96"/>
<dbReference type="InParanoid" id="I7MK96"/>
<evidence type="ECO:0000256" key="9">
    <source>
        <dbReference type="ARBA" id="ARBA00043990"/>
    </source>
</evidence>
<dbReference type="SUPFAM" id="SSF53092">
    <property type="entry name" value="Creatinase/prolidase N-terminal domain"/>
    <property type="match status" value="1"/>
</dbReference>
<dbReference type="SUPFAM" id="SSF55920">
    <property type="entry name" value="Creatinase/aminopeptidase"/>
    <property type="match status" value="1"/>
</dbReference>
<dbReference type="HOGENOM" id="CLU_017266_1_2_1"/>
<reference evidence="18" key="1">
    <citation type="journal article" date="2006" name="PLoS Biol.">
        <title>Macronuclear genome sequence of the ciliate Tetrahymena thermophila, a model eukaryote.</title>
        <authorList>
            <person name="Eisen J.A."/>
            <person name="Coyne R.S."/>
            <person name="Wu M."/>
            <person name="Wu D."/>
            <person name="Thiagarajan M."/>
            <person name="Wortman J.R."/>
            <person name="Badger J.H."/>
            <person name="Ren Q."/>
            <person name="Amedeo P."/>
            <person name="Jones K.M."/>
            <person name="Tallon L.J."/>
            <person name="Delcher A.L."/>
            <person name="Salzberg S.L."/>
            <person name="Silva J.C."/>
            <person name="Haas B.J."/>
            <person name="Majoros W.H."/>
            <person name="Farzad M."/>
            <person name="Carlton J.M."/>
            <person name="Smith R.K. Jr."/>
            <person name="Garg J."/>
            <person name="Pearlman R.E."/>
            <person name="Karrer K.M."/>
            <person name="Sun L."/>
            <person name="Manning G."/>
            <person name="Elde N.C."/>
            <person name="Turkewitz A.P."/>
            <person name="Asai D.J."/>
            <person name="Wilkes D.E."/>
            <person name="Wang Y."/>
            <person name="Cai H."/>
            <person name="Collins K."/>
            <person name="Stewart B.A."/>
            <person name="Lee S.R."/>
            <person name="Wilamowska K."/>
            <person name="Weinberg Z."/>
            <person name="Ruzzo W.L."/>
            <person name="Wloga D."/>
            <person name="Gaertig J."/>
            <person name="Frankel J."/>
            <person name="Tsao C.-C."/>
            <person name="Gorovsky M.A."/>
            <person name="Keeling P.J."/>
            <person name="Waller R.F."/>
            <person name="Patron N.J."/>
            <person name="Cherry J.M."/>
            <person name="Stover N.A."/>
            <person name="Krieger C.J."/>
            <person name="del Toro C."/>
            <person name="Ryder H.F."/>
            <person name="Williamson S.C."/>
            <person name="Barbeau R.A."/>
            <person name="Hamilton E.P."/>
            <person name="Orias E."/>
        </authorList>
    </citation>
    <scope>NUCLEOTIDE SEQUENCE [LARGE SCALE GENOMIC DNA]</scope>
    <source>
        <strain evidence="18">SB210</strain>
    </source>
</reference>
<dbReference type="RefSeq" id="XP_001018155.1">
    <property type="nucleotide sequence ID" value="XM_001018155.1"/>
</dbReference>
<evidence type="ECO:0000256" key="15">
    <source>
        <dbReference type="ARBA" id="ARBA00048994"/>
    </source>
</evidence>
<dbReference type="AlphaFoldDB" id="I7MK96"/>
<dbReference type="GO" id="GO:0102009">
    <property type="term" value="F:proline dipeptidase activity"/>
    <property type="evidence" value="ECO:0007669"/>
    <property type="project" value="UniProtKB-EC"/>
</dbReference>
<comment type="catalytic activity">
    <reaction evidence="15">
        <text>Xaa-L-Pro dipeptide + H2O = an L-alpha-amino acid + L-proline</text>
        <dbReference type="Rhea" id="RHEA:76407"/>
        <dbReference type="ChEBI" id="CHEBI:15377"/>
        <dbReference type="ChEBI" id="CHEBI:59869"/>
        <dbReference type="ChEBI" id="CHEBI:60039"/>
        <dbReference type="ChEBI" id="CHEBI:195196"/>
        <dbReference type="EC" id="3.4.13.9"/>
    </reaction>
</comment>
<comment type="cofactor">
    <cofactor evidence="1">
        <name>Mn(2+)</name>
        <dbReference type="ChEBI" id="CHEBI:29035"/>
    </cofactor>
</comment>
<dbReference type="Proteomes" id="UP000009168">
    <property type="component" value="Unassembled WGS sequence"/>
</dbReference>
<evidence type="ECO:0000256" key="6">
    <source>
        <dbReference type="ARBA" id="ARBA00022997"/>
    </source>
</evidence>
<keyword evidence="8" id="KW-0464">Manganese</keyword>
<dbReference type="EC" id="3.4.13.9" evidence="10"/>
<dbReference type="InterPro" id="IPR007865">
    <property type="entry name" value="Aminopep_P_N"/>
</dbReference>
<evidence type="ECO:0000256" key="5">
    <source>
        <dbReference type="ARBA" id="ARBA00022801"/>
    </source>
</evidence>
<organism evidence="17 18">
    <name type="scientific">Tetrahymena thermophila (strain SB210)</name>
    <dbReference type="NCBI Taxonomy" id="312017"/>
    <lineage>
        <taxon>Eukaryota</taxon>
        <taxon>Sar</taxon>
        <taxon>Alveolata</taxon>
        <taxon>Ciliophora</taxon>
        <taxon>Intramacronucleata</taxon>
        <taxon>Oligohymenophorea</taxon>
        <taxon>Hymenostomatida</taxon>
        <taxon>Tetrahymenina</taxon>
        <taxon>Tetrahymenidae</taxon>
        <taxon>Tetrahymena</taxon>
    </lineage>
</organism>
<keyword evidence="3" id="KW-0645">Protease</keyword>
<comment type="similarity">
    <text evidence="9">Belongs to the peptidase M24B family. Eukaryotic-type prolidase subfamily.</text>
</comment>
<evidence type="ECO:0000256" key="7">
    <source>
        <dbReference type="ARBA" id="ARBA00023049"/>
    </source>
</evidence>
<evidence type="ECO:0000256" key="11">
    <source>
        <dbReference type="ARBA" id="ARBA00044141"/>
    </source>
</evidence>
<keyword evidence="4" id="KW-0479">Metal-binding</keyword>
<dbReference type="InterPro" id="IPR029149">
    <property type="entry name" value="Creatin/AminoP/Spt16_N"/>
</dbReference>
<dbReference type="GO" id="GO:0070006">
    <property type="term" value="F:metalloaminopeptidase activity"/>
    <property type="evidence" value="ECO:0007669"/>
    <property type="project" value="InterPro"/>
</dbReference>
<keyword evidence="6" id="KW-0224">Dipeptidase</keyword>
<dbReference type="GeneID" id="7843273"/>
<dbReference type="InterPro" id="IPR052433">
    <property type="entry name" value="X-Pro_dipept-like"/>
</dbReference>
<evidence type="ECO:0000256" key="14">
    <source>
        <dbReference type="ARBA" id="ARBA00044351"/>
    </source>
</evidence>